<comment type="caution">
    <text evidence="2">The sequence shown here is derived from an EMBL/GenBank/DDBJ whole genome shotgun (WGS) entry which is preliminary data.</text>
</comment>
<evidence type="ECO:0000256" key="1">
    <source>
        <dbReference type="SAM" id="MobiDB-lite"/>
    </source>
</evidence>
<name>A0A069E794_9PROT</name>
<accession>A0A069E794</accession>
<evidence type="ECO:0008006" key="4">
    <source>
        <dbReference type="Google" id="ProtNLM"/>
    </source>
</evidence>
<dbReference type="GO" id="GO:0005524">
    <property type="term" value="F:ATP binding"/>
    <property type="evidence" value="ECO:0007669"/>
    <property type="project" value="InterPro"/>
</dbReference>
<keyword evidence="3" id="KW-1185">Reference proteome</keyword>
<dbReference type="RefSeq" id="WP_035570815.1">
    <property type="nucleotide sequence ID" value="NZ_ARYH01000001.1"/>
</dbReference>
<dbReference type="SUPFAM" id="SSF56059">
    <property type="entry name" value="Glutathione synthetase ATP-binding domain-like"/>
    <property type="match status" value="1"/>
</dbReference>
<protein>
    <recommendedName>
        <fullName evidence="4">ATP-grasp domain-containing protein</fullName>
    </recommendedName>
</protein>
<evidence type="ECO:0000313" key="3">
    <source>
        <dbReference type="Proteomes" id="UP000027446"/>
    </source>
</evidence>
<proteinExistence type="predicted"/>
<feature type="region of interest" description="Disordered" evidence="1">
    <location>
        <begin position="1"/>
        <end position="21"/>
    </location>
</feature>
<sequence length="379" mass="41900">MSLPYSRRKRIPERIGTGRRNKAMGTQGDILIVIHGPGRGRDVPTGHVFMDRVRETDPAFAARIRFHETGAPAPDLSGVSLVTFWLGDPLKEKYPACFADAASIAKAAREAGIRVLNNPEALSNTAKTRQSAIWSQERLPSARARIVNRPSSLAQVCKELGGTCIVRSDVEHAQRDVIIIRSEADARRAAKTCAFPVAVIQLYDIRAEYRAAGADPSSLFTRYHHKARAFVFGDTVMPSHLFFAPDLVVGLSNCLLKRESRPRRRVGHRFGYHRKLLGDMIREDQSYFDSDPLHARTLVEGVRALGLDFAAVDYSIRPDGSAILWEANPYFYLPPGEQSVLSAERNAVDRVNQSLDWMAANLQAAAVSAQAGPRLMQAS</sequence>
<organism evidence="2 3">
    <name type="scientific">Hyphomonas adhaerens MHS-3</name>
    <dbReference type="NCBI Taxonomy" id="1280949"/>
    <lineage>
        <taxon>Bacteria</taxon>
        <taxon>Pseudomonadati</taxon>
        <taxon>Pseudomonadota</taxon>
        <taxon>Alphaproteobacteria</taxon>
        <taxon>Hyphomonadales</taxon>
        <taxon>Hyphomonadaceae</taxon>
        <taxon>Hyphomonas</taxon>
    </lineage>
</organism>
<dbReference type="InterPro" id="IPR013815">
    <property type="entry name" value="ATP_grasp_subdomain_1"/>
</dbReference>
<dbReference type="OrthoDB" id="7615991at2"/>
<dbReference type="EMBL" id="ARYH01000001">
    <property type="protein sequence ID" value="KCZ85988.1"/>
    <property type="molecule type" value="Genomic_DNA"/>
</dbReference>
<dbReference type="Gene3D" id="3.30.1490.20">
    <property type="entry name" value="ATP-grasp fold, A domain"/>
    <property type="match status" value="1"/>
</dbReference>
<dbReference type="STRING" id="1280949.HAD_09885"/>
<dbReference type="PATRIC" id="fig|1280949.3.peg.2021"/>
<gene>
    <name evidence="2" type="ORF">HAD_09885</name>
</gene>
<dbReference type="AlphaFoldDB" id="A0A069E794"/>
<dbReference type="Proteomes" id="UP000027446">
    <property type="component" value="Unassembled WGS sequence"/>
</dbReference>
<evidence type="ECO:0000313" key="2">
    <source>
        <dbReference type="EMBL" id="KCZ85988.1"/>
    </source>
</evidence>
<reference evidence="2 3" key="1">
    <citation type="journal article" date="2014" name="Antonie Van Leeuwenhoek">
        <title>Hyphomonas beringensis sp. nov. and Hyphomonas chukchiensis sp. nov., isolated from surface seawater of the Bering Sea and Chukchi Sea.</title>
        <authorList>
            <person name="Li C."/>
            <person name="Lai Q."/>
            <person name="Li G."/>
            <person name="Dong C."/>
            <person name="Wang J."/>
            <person name="Liao Y."/>
            <person name="Shao Z."/>
        </authorList>
    </citation>
    <scope>NUCLEOTIDE SEQUENCE [LARGE SCALE GENOMIC DNA]</scope>
    <source>
        <strain evidence="2 3">MHS-3</strain>
    </source>
</reference>